<gene>
    <name evidence="2" type="ORF">ACFPQ9_37855</name>
</gene>
<evidence type="ECO:0000313" key="3">
    <source>
        <dbReference type="Proteomes" id="UP001596263"/>
    </source>
</evidence>
<comment type="caution">
    <text evidence="2">The sequence shown here is derived from an EMBL/GenBank/DDBJ whole genome shotgun (WGS) entry which is preliminary data.</text>
</comment>
<name>A0ABW0CWW1_STRCD</name>
<feature type="domain" description="Insertion element IS150 protein InsJ-like helix-turn-helix" evidence="1">
    <location>
        <begin position="46"/>
        <end position="76"/>
    </location>
</feature>
<accession>A0ABW0CWW1</accession>
<proteinExistence type="predicted"/>
<reference evidence="3" key="1">
    <citation type="journal article" date="2019" name="Int. J. Syst. Evol. Microbiol.">
        <title>The Global Catalogue of Microorganisms (GCM) 10K type strain sequencing project: providing services to taxonomists for standard genome sequencing and annotation.</title>
        <authorList>
            <consortium name="The Broad Institute Genomics Platform"/>
            <consortium name="The Broad Institute Genome Sequencing Center for Infectious Disease"/>
            <person name="Wu L."/>
            <person name="Ma J."/>
        </authorList>
    </citation>
    <scope>NUCLEOTIDE SEQUENCE [LARGE SCALE GENOMIC DNA]</scope>
    <source>
        <strain evidence="3">KCTC 42586</strain>
    </source>
</reference>
<evidence type="ECO:0000313" key="2">
    <source>
        <dbReference type="EMBL" id="MFC5219608.1"/>
    </source>
</evidence>
<dbReference type="Proteomes" id="UP001596263">
    <property type="component" value="Unassembled WGS sequence"/>
</dbReference>
<protein>
    <submittedName>
        <fullName evidence="2">Helix-turn-helix domain-containing protein</fullName>
    </submittedName>
</protein>
<evidence type="ECO:0000259" key="1">
    <source>
        <dbReference type="Pfam" id="PF13518"/>
    </source>
</evidence>
<keyword evidence="3" id="KW-1185">Reference proteome</keyword>
<dbReference type="Pfam" id="PF13518">
    <property type="entry name" value="HTH_28"/>
    <property type="match status" value="1"/>
</dbReference>
<dbReference type="InterPro" id="IPR055247">
    <property type="entry name" value="InsJ-like_HTH"/>
</dbReference>
<organism evidence="2 3">
    <name type="scientific">Streptomyces coerulescens</name>
    <dbReference type="NCBI Taxonomy" id="29304"/>
    <lineage>
        <taxon>Bacteria</taxon>
        <taxon>Bacillati</taxon>
        <taxon>Actinomycetota</taxon>
        <taxon>Actinomycetes</taxon>
        <taxon>Kitasatosporales</taxon>
        <taxon>Streptomycetaceae</taxon>
        <taxon>Streptomyces</taxon>
    </lineage>
</organism>
<dbReference type="EMBL" id="JBHSKM010000044">
    <property type="protein sequence ID" value="MFC5219608.1"/>
    <property type="molecule type" value="Genomic_DNA"/>
</dbReference>
<sequence>MSVCSGLSTSLPASPRTLRHRVVVGPGVWHGAGRASGVPVLRSPEVLEGSPIGEVAARYGTSRQSLRTWRTRFEQEA</sequence>